<evidence type="ECO:0000313" key="2">
    <source>
        <dbReference type="EMBL" id="QDQ42745.1"/>
    </source>
</evidence>
<sequence length="75" mass="8356">MKTSNEGLSTENGDVLEELKSFGLSIDEYQRLVQLLGRAPTRAEMALIGVMWSEHCCYKSSKSELKSYPQQAKGS</sequence>
<dbReference type="KEGG" id="mkc:kam1_1526"/>
<dbReference type="Pfam" id="PF18072">
    <property type="entry name" value="FGAR-AT_linker"/>
    <property type="match status" value="1"/>
</dbReference>
<dbReference type="PANTHER" id="PTHR43555:SF1">
    <property type="entry name" value="PHOSPHORIBOSYLFORMYLGLYCINAMIDINE SYNTHASE SUBUNIT PURL"/>
    <property type="match status" value="1"/>
</dbReference>
<protein>
    <recommendedName>
        <fullName evidence="1">Phosphoribosylformylglycinamidine synthase linker domain-containing protein</fullName>
    </recommendedName>
</protein>
<name>A0A516TNE1_9BACT</name>
<dbReference type="EMBL" id="CP037899">
    <property type="protein sequence ID" value="QDQ42745.1"/>
    <property type="molecule type" value="Genomic_DNA"/>
</dbReference>
<accession>A0A516TNE1</accession>
<dbReference type="GO" id="GO:0006189">
    <property type="term" value="P:'de novo' IMP biosynthetic process"/>
    <property type="evidence" value="ECO:0007669"/>
    <property type="project" value="InterPro"/>
</dbReference>
<organism evidence="2 3">
    <name type="scientific">Methylacidiphilum kamchatkense Kam1</name>
    <dbReference type="NCBI Taxonomy" id="1202785"/>
    <lineage>
        <taxon>Bacteria</taxon>
        <taxon>Pseudomonadati</taxon>
        <taxon>Verrucomicrobiota</taxon>
        <taxon>Methylacidiphilae</taxon>
        <taxon>Methylacidiphilales</taxon>
        <taxon>Methylacidiphilaceae</taxon>
        <taxon>Methylacidiphilum (ex Ratnadevi et al. 2023)</taxon>
    </lineage>
</organism>
<feature type="domain" description="Phosphoribosylformylglycinamidine synthase linker" evidence="1">
    <location>
        <begin position="20"/>
        <end position="59"/>
    </location>
</feature>
<proteinExistence type="predicted"/>
<dbReference type="Proteomes" id="UP000315925">
    <property type="component" value="Chromosome"/>
</dbReference>
<dbReference type="InterPro" id="IPR041609">
    <property type="entry name" value="PurL_linker"/>
</dbReference>
<dbReference type="AlphaFoldDB" id="A0A516TNE1"/>
<dbReference type="RefSeq" id="WP_244946013.1">
    <property type="nucleotide sequence ID" value="NZ_CP037899.1"/>
</dbReference>
<evidence type="ECO:0000259" key="1">
    <source>
        <dbReference type="Pfam" id="PF18072"/>
    </source>
</evidence>
<gene>
    <name evidence="2" type="ORF">kam1_1526</name>
</gene>
<reference evidence="3" key="1">
    <citation type="submission" date="2019-03" db="EMBL/GenBank/DDBJ databases">
        <title>Complete genome of Methylacidiphilum kamchatkense Kam1.</title>
        <authorList>
            <person name="Kruse T."/>
            <person name="Murarilal Ratnadevi C."/>
            <person name="Erikstad H.-A."/>
            <person name="Birkeland N.-K."/>
        </authorList>
    </citation>
    <scope>NUCLEOTIDE SEQUENCE [LARGE SCALE GENOMIC DNA]</scope>
    <source>
        <strain evidence="3">kam1</strain>
    </source>
</reference>
<dbReference type="PANTHER" id="PTHR43555">
    <property type="entry name" value="PHOSPHORIBOSYLFORMYLGLYCINAMIDINE SYNTHASE SUBUNIT PURL"/>
    <property type="match status" value="1"/>
</dbReference>
<dbReference type="GO" id="GO:0004642">
    <property type="term" value="F:phosphoribosylformylglycinamidine synthase activity"/>
    <property type="evidence" value="ECO:0007669"/>
    <property type="project" value="InterPro"/>
</dbReference>
<evidence type="ECO:0000313" key="3">
    <source>
        <dbReference type="Proteomes" id="UP000315925"/>
    </source>
</evidence>
<dbReference type="InterPro" id="IPR010074">
    <property type="entry name" value="PRibForGlyAmidine_synth_PurL"/>
</dbReference>
<dbReference type="SUPFAM" id="SSF109736">
    <property type="entry name" value="FGAM synthase PurL, linker domain"/>
    <property type="match status" value="1"/>
</dbReference>